<comment type="subcellular location">
    <subcellularLocation>
        <location evidence="1">Secreted</location>
    </subcellularLocation>
</comment>
<feature type="domain" description="SD-repeat containing protein B" evidence="5">
    <location>
        <begin position="51"/>
        <end position="120"/>
    </location>
</feature>
<evidence type="ECO:0000256" key="3">
    <source>
        <dbReference type="ARBA" id="ARBA00022729"/>
    </source>
</evidence>
<protein>
    <recommendedName>
        <fullName evidence="5">SD-repeat containing protein B domain-containing protein</fullName>
    </recommendedName>
</protein>
<feature type="region of interest" description="Disordered" evidence="4">
    <location>
        <begin position="1"/>
        <end position="67"/>
    </location>
</feature>
<dbReference type="PANTHER" id="PTHR23303:SF15">
    <property type="entry name" value="COLOSSIN-A"/>
    <property type="match status" value="1"/>
</dbReference>
<comment type="caution">
    <text evidence="6">The sequence shown here is derived from an EMBL/GenBank/DDBJ whole genome shotgun (WGS) entry which is preliminary data.</text>
</comment>
<gene>
    <name evidence="6" type="ORF">ACHAW5_001277</name>
</gene>
<dbReference type="EMBL" id="JALLAZ020000290">
    <property type="protein sequence ID" value="KAL3798633.1"/>
    <property type="molecule type" value="Genomic_DNA"/>
</dbReference>
<dbReference type="PANTHER" id="PTHR23303">
    <property type="entry name" value="CARBOXYPEPTIDASE REGULATORY REGION-CONTAINING"/>
    <property type="match status" value="1"/>
</dbReference>
<feature type="domain" description="SD-repeat containing protein B" evidence="5">
    <location>
        <begin position="767"/>
        <end position="859"/>
    </location>
</feature>
<organism evidence="6 7">
    <name type="scientific">Stephanodiscus triporus</name>
    <dbReference type="NCBI Taxonomy" id="2934178"/>
    <lineage>
        <taxon>Eukaryota</taxon>
        <taxon>Sar</taxon>
        <taxon>Stramenopiles</taxon>
        <taxon>Ochrophyta</taxon>
        <taxon>Bacillariophyta</taxon>
        <taxon>Coscinodiscophyceae</taxon>
        <taxon>Thalassiosirophycidae</taxon>
        <taxon>Stephanodiscales</taxon>
        <taxon>Stephanodiscaceae</taxon>
        <taxon>Stephanodiscus</taxon>
    </lineage>
</organism>
<dbReference type="Gene3D" id="2.60.40.10">
    <property type="entry name" value="Immunoglobulins"/>
    <property type="match status" value="8"/>
</dbReference>
<name>A0ABD3QE27_9STRA</name>
<dbReference type="InterPro" id="IPR013783">
    <property type="entry name" value="Ig-like_fold"/>
</dbReference>
<evidence type="ECO:0000313" key="7">
    <source>
        <dbReference type="Proteomes" id="UP001530315"/>
    </source>
</evidence>
<dbReference type="Pfam" id="PF17210">
    <property type="entry name" value="SdrD_B"/>
    <property type="match status" value="8"/>
</dbReference>
<accession>A0ABD3QE27</accession>
<keyword evidence="3" id="KW-0732">Signal</keyword>
<feature type="compositionally biased region" description="Low complexity" evidence="4">
    <location>
        <begin position="1"/>
        <end position="44"/>
    </location>
</feature>
<keyword evidence="7" id="KW-1185">Reference proteome</keyword>
<feature type="domain" description="SD-repeat containing protein B" evidence="5">
    <location>
        <begin position="880"/>
        <end position="995"/>
    </location>
</feature>
<keyword evidence="2" id="KW-0964">Secreted</keyword>
<evidence type="ECO:0000259" key="5">
    <source>
        <dbReference type="Pfam" id="PF17210"/>
    </source>
</evidence>
<proteinExistence type="predicted"/>
<dbReference type="Proteomes" id="UP001530315">
    <property type="component" value="Unassembled WGS sequence"/>
</dbReference>
<feature type="domain" description="SD-repeat containing protein B" evidence="5">
    <location>
        <begin position="642"/>
        <end position="757"/>
    </location>
</feature>
<evidence type="ECO:0000313" key="6">
    <source>
        <dbReference type="EMBL" id="KAL3798633.1"/>
    </source>
</evidence>
<evidence type="ECO:0000256" key="1">
    <source>
        <dbReference type="ARBA" id="ARBA00004613"/>
    </source>
</evidence>
<feature type="domain" description="SD-repeat containing protein B" evidence="5">
    <location>
        <begin position="163"/>
        <end position="236"/>
    </location>
</feature>
<evidence type="ECO:0000256" key="4">
    <source>
        <dbReference type="SAM" id="MobiDB-lite"/>
    </source>
</evidence>
<dbReference type="InterPro" id="IPR033764">
    <property type="entry name" value="Sdr_B"/>
</dbReference>
<dbReference type="InterPro" id="IPR051417">
    <property type="entry name" value="SDr/BOS_complex"/>
</dbReference>
<feature type="domain" description="SD-repeat containing protein B" evidence="5">
    <location>
        <begin position="295"/>
        <end position="403"/>
    </location>
</feature>
<sequence length="1419" mass="151975">MPTTSKPTSTPTLMPTTSKPTSTPTLMPTTLKPTSEPSSAPSAAGKVGPKRVWYDEDGDGLEDPTEKPIPGVNVTLWCKNSNGAFIIIRTVTTDANGMYEFDRLQPSTCYVSVSPQLNGCNHTFSPVVPGGNQIYPNGTSPLGNVTYNSVNDDWGVGMYCPVTIGDKVWEDLNGNGLQDADEPGKANILVTLLNAAGATVATTTTDALGRYKFTGLPPGTYGVKFTLPPKYEFSPVYEVVSSPGGPAITQLDTVSSPIVLISGAGPREGYIPAQALQAGANSTTFDAGMYVPVIVGGNVFDDKNANGIQDSGEPGLPGAKITATHTLTGESTTVFSNSTGGYSVSLMPGGYIAKIVPPSPDFVLSPLSIPGSAKGNDFNPITNSTQEKLLRSGESGLGSFDAGFYSPVTIESTVWNDVNANGIFDQGEAGYTGAMTVTLYAVGSTVPFKSTATTANGYFKLVDIPPGAYEIVFSQPTAGSSFTLQNAGNNDLKDSDVDPSTGRAPLTVVSGVDISDINAGITSLPSIGPVRVFEDDDGDGVLDPDEKGLRNVLVTLYDCATNSPVTTVLTDSNGTYSFVGLNPGTYYISVDKDPDFKFSPVVVGGNQVSSSVDLLSNKSPCITLTTGKNDKTLLVGMYEPANTGNKVWNDLNGDGIQQSDEPGIVNVTVRLYDKNGVVVGDTKTDVDGLYSFMNLSPGNYSVKFILPERFIFTVQPKSSFVSVDREDVTSDADRVTGMTPVKFLKSGDSYYSFDAGMFIPVTVNGTTWHDLNADGLKQGDELGLASVTITLHDYDGDLVATTTTGANGVWKFAEMPPGNYHVKITPPTDPSGKVFAISPKPANMTSRANFDLITMKSTTKFFEGGSSSLGFFDAGLYLPATIGDRIWFDDTPNGIQEGDEASYDIPITVNLYDALGYKVNETTSTKTGFYQFTGVKPGSYVVEFILTDEDYKFTIPNAGNGASPDIDSDVMPSTGRTSLFTVTSGEVKNNIDAGVMDFGPYYPDWTNDIQVCTNDGYDPAWLDIQKVNYLYTNKEACCRQHFWWRMTECMANEEYKFYKNGDKCDSKIYFEDWETAGVSPWTETTLFNTIEECCANLFWYDYNGCVGRSPATFKFDFCVDIKGLPNPQDCQSADIFAKVIGAAINEGATRVTGNVTSSTSLDPTNTDANITKIGSVSLSKVQGSTVCGGSLSGQTFTNELTGTVPDLSVAVNNTISVCGVITVEDETCKDDACLRAHYQAVKGELTNYINDGGLTTSLRQRATTRLPPVPELFNVIGVSASLETQNLVLPATITGGLNLQYFRGSNLETCEQKAVFMATEVKYEKLYDCCRQHFSWNVAGCCSKGAGGCPETGVVASPPPVTVRYYPTWIAGQLCGSKTSDKFEAWEQNYATRDECCEKHFNYGNELSICKAGTQRRKA</sequence>
<dbReference type="SUPFAM" id="SSF117074">
    <property type="entry name" value="Hypothetical protein PA1324"/>
    <property type="match status" value="8"/>
</dbReference>
<reference evidence="6 7" key="1">
    <citation type="submission" date="2024-10" db="EMBL/GenBank/DDBJ databases">
        <title>Updated reference genomes for cyclostephanoid diatoms.</title>
        <authorList>
            <person name="Roberts W.R."/>
            <person name="Alverson A.J."/>
        </authorList>
    </citation>
    <scope>NUCLEOTIDE SEQUENCE [LARGE SCALE GENOMIC DNA]</scope>
    <source>
        <strain evidence="6 7">AJA276-08</strain>
    </source>
</reference>
<feature type="domain" description="SD-repeat containing protein B" evidence="5">
    <location>
        <begin position="531"/>
        <end position="636"/>
    </location>
</feature>
<feature type="domain" description="SD-repeat containing protein B" evidence="5">
    <location>
        <begin position="411"/>
        <end position="520"/>
    </location>
</feature>
<dbReference type="GO" id="GO:0005576">
    <property type="term" value="C:extracellular region"/>
    <property type="evidence" value="ECO:0007669"/>
    <property type="project" value="UniProtKB-SubCell"/>
</dbReference>
<evidence type="ECO:0000256" key="2">
    <source>
        <dbReference type="ARBA" id="ARBA00022525"/>
    </source>
</evidence>